<proteinExistence type="predicted"/>
<accession>A0A9N7Z8V1</accession>
<dbReference type="AlphaFoldDB" id="A0A9N7Z8V1"/>
<reference evidence="2" key="1">
    <citation type="submission" date="2020-03" db="EMBL/GenBank/DDBJ databases">
        <authorList>
            <person name="Weist P."/>
        </authorList>
    </citation>
    <scope>NUCLEOTIDE SEQUENCE</scope>
</reference>
<feature type="compositionally biased region" description="Polar residues" evidence="1">
    <location>
        <begin position="42"/>
        <end position="51"/>
    </location>
</feature>
<evidence type="ECO:0000256" key="1">
    <source>
        <dbReference type="SAM" id="MobiDB-lite"/>
    </source>
</evidence>
<gene>
    <name evidence="2" type="ORF">PLEPLA_LOCUS42673</name>
</gene>
<name>A0A9N7Z8V1_PLEPL</name>
<evidence type="ECO:0000313" key="3">
    <source>
        <dbReference type="Proteomes" id="UP001153269"/>
    </source>
</evidence>
<sequence>MFPAALVMEQLCSVQSAHLVHRREPAVRAHMEVTGGGDSPVETRSTCNRQWQPGGRSFPRHRPPRGEYLEAGVRRGAGEQATGAPVMTGSQCSHCSHCPHTGKETQP</sequence>
<protein>
    <submittedName>
        <fullName evidence="2">Uncharacterized protein</fullName>
    </submittedName>
</protein>
<feature type="region of interest" description="Disordered" evidence="1">
    <location>
        <begin position="32"/>
        <end position="107"/>
    </location>
</feature>
<organism evidence="2 3">
    <name type="scientific">Pleuronectes platessa</name>
    <name type="common">European plaice</name>
    <dbReference type="NCBI Taxonomy" id="8262"/>
    <lineage>
        <taxon>Eukaryota</taxon>
        <taxon>Metazoa</taxon>
        <taxon>Chordata</taxon>
        <taxon>Craniata</taxon>
        <taxon>Vertebrata</taxon>
        <taxon>Euteleostomi</taxon>
        <taxon>Actinopterygii</taxon>
        <taxon>Neopterygii</taxon>
        <taxon>Teleostei</taxon>
        <taxon>Neoteleostei</taxon>
        <taxon>Acanthomorphata</taxon>
        <taxon>Carangaria</taxon>
        <taxon>Pleuronectiformes</taxon>
        <taxon>Pleuronectoidei</taxon>
        <taxon>Pleuronectidae</taxon>
        <taxon>Pleuronectes</taxon>
    </lineage>
</organism>
<dbReference type="Proteomes" id="UP001153269">
    <property type="component" value="Unassembled WGS sequence"/>
</dbReference>
<evidence type="ECO:0000313" key="2">
    <source>
        <dbReference type="EMBL" id="CAB1454906.1"/>
    </source>
</evidence>
<feature type="compositionally biased region" description="Basic and acidic residues" evidence="1">
    <location>
        <begin position="64"/>
        <end position="77"/>
    </location>
</feature>
<keyword evidence="3" id="KW-1185">Reference proteome</keyword>
<dbReference type="EMBL" id="CADEAL010004231">
    <property type="protein sequence ID" value="CAB1454906.1"/>
    <property type="molecule type" value="Genomic_DNA"/>
</dbReference>
<comment type="caution">
    <text evidence="2">The sequence shown here is derived from an EMBL/GenBank/DDBJ whole genome shotgun (WGS) entry which is preliminary data.</text>
</comment>